<proteinExistence type="inferred from homology"/>
<feature type="transmembrane region" description="Helical" evidence="10">
    <location>
        <begin position="145"/>
        <end position="165"/>
    </location>
</feature>
<evidence type="ECO:0000256" key="7">
    <source>
        <dbReference type="ARBA" id="ARBA00022692"/>
    </source>
</evidence>
<dbReference type="PANTHER" id="PTHR42922">
    <property type="entry name" value="PHOSPHATE TRANSPORT SYSTEM PERMEASE PROTEIN PSTA"/>
    <property type="match status" value="1"/>
</dbReference>
<feature type="transmembrane region" description="Helical" evidence="10">
    <location>
        <begin position="177"/>
        <end position="201"/>
    </location>
</feature>
<dbReference type="InterPro" id="IPR035906">
    <property type="entry name" value="MetI-like_sf"/>
</dbReference>
<keyword evidence="8 10" id="KW-1133">Transmembrane helix</keyword>
<evidence type="ECO:0000256" key="5">
    <source>
        <dbReference type="ARBA" id="ARBA00022475"/>
    </source>
</evidence>
<name>A0ABR5F147_9ACTN</name>
<keyword evidence="4" id="KW-0813">Transport</keyword>
<evidence type="ECO:0000313" key="12">
    <source>
        <dbReference type="EMBL" id="KLL10450.1"/>
    </source>
</evidence>
<dbReference type="InterPro" id="IPR051408">
    <property type="entry name" value="Phosphate_transprt_permease"/>
</dbReference>
<feature type="transmembrane region" description="Helical" evidence="10">
    <location>
        <begin position="324"/>
        <end position="346"/>
    </location>
</feature>
<feature type="transmembrane region" description="Helical" evidence="10">
    <location>
        <begin position="51"/>
        <end position="74"/>
    </location>
</feature>
<feature type="transmembrane region" description="Helical" evidence="10">
    <location>
        <begin position="25"/>
        <end position="45"/>
    </location>
</feature>
<dbReference type="PROSITE" id="PS50928">
    <property type="entry name" value="ABC_TM1"/>
    <property type="match status" value="1"/>
</dbReference>
<comment type="caution">
    <text evidence="12">The sequence shown here is derived from an EMBL/GenBank/DDBJ whole genome shotgun (WGS) entry which is preliminary data.</text>
</comment>
<comment type="similarity">
    <text evidence="3 10">Belongs to the binding-protein-dependent transport system permease family. CysTW subfamily.</text>
</comment>
<feature type="transmembrane region" description="Helical" evidence="10">
    <location>
        <begin position="86"/>
        <end position="106"/>
    </location>
</feature>
<protein>
    <recommendedName>
        <fullName evidence="10">Phosphate transport system permease protein PstA</fullName>
    </recommendedName>
</protein>
<feature type="transmembrane region" description="Helical" evidence="10">
    <location>
        <begin position="256"/>
        <end position="277"/>
    </location>
</feature>
<evidence type="ECO:0000256" key="2">
    <source>
        <dbReference type="ARBA" id="ARBA00004651"/>
    </source>
</evidence>
<gene>
    <name evidence="12" type="ORF">FrCorBMG51_17895</name>
</gene>
<dbReference type="InterPro" id="IPR005672">
    <property type="entry name" value="Phosphate_PstA"/>
</dbReference>
<evidence type="ECO:0000313" key="13">
    <source>
        <dbReference type="Proteomes" id="UP000035425"/>
    </source>
</evidence>
<dbReference type="InterPro" id="IPR000515">
    <property type="entry name" value="MetI-like"/>
</dbReference>
<dbReference type="CDD" id="cd06261">
    <property type="entry name" value="TM_PBP2"/>
    <property type="match status" value="1"/>
</dbReference>
<evidence type="ECO:0000256" key="6">
    <source>
        <dbReference type="ARBA" id="ARBA00022592"/>
    </source>
</evidence>
<sequence>MSTSTATVAAAPGGLNLVGRQLPRAAFPAIGAGAVAVTVVLYVLAPITSRIQFVLIAGALYLIGQTVASIAVEGSRRATDRGVTTLVYLAFLLAVIPLVAVLASVISKGAQRVDVDFLTHSMRNIGARDAGGGIYHALIGTLEQIALASLFAVPFSLLVAIYLVEYGRGRISRTISFFVDVLTGLPSVIAGLFILAFYILALERKPTGFAGALALTILMIPVVVRSAEEMLKLVPNDLREASYALGVSRWRTIVKVVIPTALPGIITGVMLAVARVAGETAPLLLTIFGTDSINFNPFSGPQSALPLYIYSQAGQPQQVAIDRAWGAALTLIVLVMLLNAAARLVARLTRVR</sequence>
<dbReference type="EMBL" id="JWIO01000032">
    <property type="protein sequence ID" value="KLL10450.1"/>
    <property type="molecule type" value="Genomic_DNA"/>
</dbReference>
<dbReference type="Gene3D" id="1.10.3720.10">
    <property type="entry name" value="MetI-like"/>
    <property type="match status" value="1"/>
</dbReference>
<evidence type="ECO:0000256" key="1">
    <source>
        <dbReference type="ARBA" id="ARBA00003510"/>
    </source>
</evidence>
<accession>A0ABR5F147</accession>
<dbReference type="RefSeq" id="WP_047224201.1">
    <property type="nucleotide sequence ID" value="NZ_JWIO01000032.1"/>
</dbReference>
<evidence type="ECO:0000256" key="4">
    <source>
        <dbReference type="ARBA" id="ARBA00022448"/>
    </source>
</evidence>
<evidence type="ECO:0000256" key="9">
    <source>
        <dbReference type="ARBA" id="ARBA00023136"/>
    </source>
</evidence>
<keyword evidence="5 10" id="KW-1003">Cell membrane</keyword>
<comment type="function">
    <text evidence="1">Part of the binding-protein-dependent transport system for phosphate; probably responsible for the translocation of the substrate across the membrane.</text>
</comment>
<reference evidence="12 13" key="1">
    <citation type="submission" date="2014-12" db="EMBL/GenBank/DDBJ databases">
        <title>Frankia sp. BMG5.1 draft genome.</title>
        <authorList>
            <person name="Gtari M."/>
            <person name="Ghodhbane-Gtari F."/>
            <person name="Nouioui I."/>
            <person name="Ktari A."/>
            <person name="Hezbri K."/>
            <person name="Mimouni W."/>
            <person name="Sbissi I."/>
            <person name="Ayari A."/>
            <person name="Yamanaka T."/>
            <person name="Normand P."/>
            <person name="Tisa L.S."/>
            <person name="Boudabous A."/>
        </authorList>
    </citation>
    <scope>NUCLEOTIDE SEQUENCE [LARGE SCALE GENOMIC DNA]</scope>
    <source>
        <strain evidence="12 13">BMG5.1</strain>
    </source>
</reference>
<keyword evidence="6" id="KW-0592">Phosphate transport</keyword>
<comment type="subcellular location">
    <subcellularLocation>
        <location evidence="2 10">Cell membrane</location>
        <topology evidence="2 10">Multi-pass membrane protein</topology>
    </subcellularLocation>
</comment>
<evidence type="ECO:0000256" key="3">
    <source>
        <dbReference type="ARBA" id="ARBA00007069"/>
    </source>
</evidence>
<dbReference type="PANTHER" id="PTHR42922:SF1">
    <property type="entry name" value="PHOSPHATE TRANSPORT SYSTEM PERMEASE PROTEIN PSTA"/>
    <property type="match status" value="1"/>
</dbReference>
<dbReference type="SUPFAM" id="SSF161098">
    <property type="entry name" value="MetI-like"/>
    <property type="match status" value="1"/>
</dbReference>
<evidence type="ECO:0000256" key="10">
    <source>
        <dbReference type="RuleBase" id="RU363043"/>
    </source>
</evidence>
<dbReference type="NCBIfam" id="TIGR00974">
    <property type="entry name" value="3a0107s02c"/>
    <property type="match status" value="1"/>
</dbReference>
<keyword evidence="7 10" id="KW-0812">Transmembrane</keyword>
<dbReference type="Pfam" id="PF00528">
    <property type="entry name" value="BPD_transp_1"/>
    <property type="match status" value="1"/>
</dbReference>
<keyword evidence="9 10" id="KW-0472">Membrane</keyword>
<feature type="transmembrane region" description="Helical" evidence="10">
    <location>
        <begin position="207"/>
        <end position="224"/>
    </location>
</feature>
<evidence type="ECO:0000256" key="8">
    <source>
        <dbReference type="ARBA" id="ARBA00022989"/>
    </source>
</evidence>
<keyword evidence="13" id="KW-1185">Reference proteome</keyword>
<feature type="domain" description="ABC transmembrane type-1" evidence="11">
    <location>
        <begin position="138"/>
        <end position="346"/>
    </location>
</feature>
<evidence type="ECO:0000259" key="11">
    <source>
        <dbReference type="PROSITE" id="PS50928"/>
    </source>
</evidence>
<dbReference type="Proteomes" id="UP000035425">
    <property type="component" value="Unassembled WGS sequence"/>
</dbReference>
<organism evidence="12 13">
    <name type="scientific">Protofrankia coriariae</name>
    <dbReference type="NCBI Taxonomy" id="1562887"/>
    <lineage>
        <taxon>Bacteria</taxon>
        <taxon>Bacillati</taxon>
        <taxon>Actinomycetota</taxon>
        <taxon>Actinomycetes</taxon>
        <taxon>Frankiales</taxon>
        <taxon>Frankiaceae</taxon>
        <taxon>Protofrankia</taxon>
    </lineage>
</organism>